<dbReference type="RefSeq" id="WP_185444335.1">
    <property type="nucleotide sequence ID" value="NZ_CP043661.1"/>
</dbReference>
<dbReference type="AlphaFoldDB" id="A0A7G6X6R3"/>
<sequence>MRTLATTLKTLLNRRAAHCPQSSVGIGLRLRSLPSPQPLRSITAVPLGIDETGQPLDVPRGMSVLIAGDPRTRVTTALRTLALGYARFPGTRLHVYEADLLGDLSALRGLAHRYIDTTHGSFTIPAATDDLNHLADLIERRAQHLADLNADLFAAEEFVRRVTGKPVPRLTSLDDMRAVEERVWAATGIHPDRIDPETADLHPHVVVIGHAIRWALSDRDAEAFTTALTRVTDQGAGLGVTVLLGTDSSYLSYFPADLAPAFRYRISTGLTKPVHADQVLGALARQSGIDTTPDRLRRPGQGWIADLTSEPVYQPFQVYDANPHAFRADCLRLTRSRARSGWLTGDAATRSGK</sequence>
<evidence type="ECO:0000313" key="1">
    <source>
        <dbReference type="EMBL" id="QNE21928.1"/>
    </source>
</evidence>
<evidence type="ECO:0000313" key="2">
    <source>
        <dbReference type="Proteomes" id="UP000515563"/>
    </source>
</evidence>
<gene>
    <name evidence="1" type="ORF">F1D05_33455</name>
</gene>
<evidence type="ECO:0008006" key="3">
    <source>
        <dbReference type="Google" id="ProtNLM"/>
    </source>
</evidence>
<dbReference type="EMBL" id="CP043661">
    <property type="protein sequence ID" value="QNE21928.1"/>
    <property type="molecule type" value="Genomic_DNA"/>
</dbReference>
<protein>
    <recommendedName>
        <fullName evidence="3">FtsK domain-containing protein</fullName>
    </recommendedName>
</protein>
<dbReference type="InterPro" id="IPR027417">
    <property type="entry name" value="P-loop_NTPase"/>
</dbReference>
<dbReference type="Proteomes" id="UP000515563">
    <property type="component" value="Chromosome"/>
</dbReference>
<accession>A0A7G6X6R3</accession>
<proteinExistence type="predicted"/>
<name>A0A7G6X6R3_9ACTN</name>
<reference evidence="1 2" key="2">
    <citation type="journal article" date="2020" name="Microbiol. Resour. Announc.">
        <title>Antarctic desert soil bacteria exhibit high novel natural product potential, evaluated through long-read genome sequencing and comparative genomics.</title>
        <authorList>
            <person name="Benaud N."/>
            <person name="Edwards R.J."/>
            <person name="Amos T.G."/>
            <person name="D'Agostino P.M."/>
            <person name="Gutierrez-Chavez C."/>
            <person name="Montgomery K."/>
            <person name="Nicetic I."/>
            <person name="Ferrari B.C."/>
        </authorList>
    </citation>
    <scope>NUCLEOTIDE SEQUENCE [LARGE SCALE GENOMIC DNA]</scope>
    <source>
        <strain evidence="1 2">SPB151</strain>
    </source>
</reference>
<dbReference type="Gene3D" id="3.40.50.300">
    <property type="entry name" value="P-loop containing nucleotide triphosphate hydrolases"/>
    <property type="match status" value="1"/>
</dbReference>
<reference evidence="2" key="1">
    <citation type="submission" date="2019-09" db="EMBL/GenBank/DDBJ databases">
        <title>Antimicrobial potential of Antarctic Bacteria.</title>
        <authorList>
            <person name="Benaud N."/>
            <person name="Edwards R.J."/>
            <person name="Ferrari B.C."/>
        </authorList>
    </citation>
    <scope>NUCLEOTIDE SEQUENCE [LARGE SCALE GENOMIC DNA]</scope>
    <source>
        <strain evidence="2">SPB151</strain>
    </source>
</reference>
<organism evidence="1 2">
    <name type="scientific">Kribbella qitaiheensis</name>
    <dbReference type="NCBI Taxonomy" id="1544730"/>
    <lineage>
        <taxon>Bacteria</taxon>
        <taxon>Bacillati</taxon>
        <taxon>Actinomycetota</taxon>
        <taxon>Actinomycetes</taxon>
        <taxon>Propionibacteriales</taxon>
        <taxon>Kribbellaceae</taxon>
        <taxon>Kribbella</taxon>
    </lineage>
</organism>
<keyword evidence="2" id="KW-1185">Reference proteome</keyword>
<dbReference type="KEGG" id="kqi:F1D05_33455"/>